<feature type="transmembrane region" description="Helical" evidence="2">
    <location>
        <begin position="285"/>
        <end position="304"/>
    </location>
</feature>
<evidence type="ECO:0000256" key="2">
    <source>
        <dbReference type="SAM" id="Phobius"/>
    </source>
</evidence>
<dbReference type="PROSITE" id="PS50293">
    <property type="entry name" value="TPR_REGION"/>
    <property type="match status" value="2"/>
</dbReference>
<feature type="repeat" description="TPR" evidence="1">
    <location>
        <begin position="613"/>
        <end position="646"/>
    </location>
</feature>
<proteinExistence type="predicted"/>
<keyword evidence="2" id="KW-0812">Transmembrane</keyword>
<dbReference type="PROSITE" id="PS50005">
    <property type="entry name" value="TPR"/>
    <property type="match status" value="2"/>
</dbReference>
<keyword evidence="2" id="KW-0472">Membrane</keyword>
<organism evidence="3 4">
    <name type="scientific">Candidatus Schekmanbacteria bacterium RBG_13_48_7</name>
    <dbReference type="NCBI Taxonomy" id="1817878"/>
    <lineage>
        <taxon>Bacteria</taxon>
        <taxon>Candidatus Schekmaniibacteriota</taxon>
    </lineage>
</organism>
<dbReference type="Proteomes" id="UP000179266">
    <property type="component" value="Unassembled WGS sequence"/>
</dbReference>
<feature type="transmembrane region" description="Helical" evidence="2">
    <location>
        <begin position="426"/>
        <end position="444"/>
    </location>
</feature>
<feature type="transmembrane region" description="Helical" evidence="2">
    <location>
        <begin position="311"/>
        <end position="329"/>
    </location>
</feature>
<dbReference type="PANTHER" id="PTHR12558">
    <property type="entry name" value="CELL DIVISION CYCLE 16,23,27"/>
    <property type="match status" value="1"/>
</dbReference>
<gene>
    <name evidence="3" type="ORF">A2161_22270</name>
</gene>
<feature type="transmembrane region" description="Helical" evidence="2">
    <location>
        <begin position="365"/>
        <end position="387"/>
    </location>
</feature>
<feature type="transmembrane region" description="Helical" evidence="2">
    <location>
        <begin position="184"/>
        <end position="212"/>
    </location>
</feature>
<dbReference type="InterPro" id="IPR019734">
    <property type="entry name" value="TPR_rpt"/>
</dbReference>
<feature type="transmembrane region" description="Helical" evidence="2">
    <location>
        <begin position="99"/>
        <end position="121"/>
    </location>
</feature>
<dbReference type="Pfam" id="PF13432">
    <property type="entry name" value="TPR_16"/>
    <property type="match status" value="1"/>
</dbReference>
<feature type="transmembrane region" description="Helical" evidence="2">
    <location>
        <begin position="341"/>
        <end position="358"/>
    </location>
</feature>
<evidence type="ECO:0000313" key="4">
    <source>
        <dbReference type="Proteomes" id="UP000179266"/>
    </source>
</evidence>
<feature type="repeat" description="TPR" evidence="1">
    <location>
        <begin position="579"/>
        <end position="612"/>
    </location>
</feature>
<reference evidence="3 4" key="1">
    <citation type="journal article" date="2016" name="Nat. Commun.">
        <title>Thousands of microbial genomes shed light on interconnected biogeochemical processes in an aquifer system.</title>
        <authorList>
            <person name="Anantharaman K."/>
            <person name="Brown C.T."/>
            <person name="Hug L.A."/>
            <person name="Sharon I."/>
            <person name="Castelle C.J."/>
            <person name="Probst A.J."/>
            <person name="Thomas B.C."/>
            <person name="Singh A."/>
            <person name="Wilkins M.J."/>
            <person name="Karaoz U."/>
            <person name="Brodie E.L."/>
            <person name="Williams K.H."/>
            <person name="Hubbard S.S."/>
            <person name="Banfield J.F."/>
        </authorList>
    </citation>
    <scope>NUCLEOTIDE SEQUENCE [LARGE SCALE GENOMIC DNA]</scope>
</reference>
<sequence length="662" mass="76513">MKSKSEWFLFLIFFFIYTLFFHPVSDDNENSRYDLIFSLVELKTINIDQFEDNTQDKALFNGHYYSDKAIGTSFLGSLIYFPLHYFVHGFEVSRSFVQYIIRILVISIPSAAMVILLFRLITEFGLSQNKALVTVIFYGLGTSALPYSTVFHGHQLCGFFILVAYYIVLKDFKISSHVSSKKGFIFGILLGFACITEFDTILIVPLFIFLAVSKTRRFAWLVWFFPGFILPMFLQSAYNWMCFGSPLILAYSHHVLPHRGIGFMGLVYPSFKSLYGILFSPFRGLFFYSPFLIFFILGVVKVFCRPIRFELLIAFFCMLFYIFLNISLVDWEGGACAGPRYLVPVIPFMIILLSQSLQRMKPVSYFLYESLGWSSAGIFLLITATNINLPLISKFPLSEITRYLLRIGDSNLLTSVIWKNPTQFKILPLVLIVLFLFLYIRISADGRNKIFLNSVISCFSIGFFLVLLNIPFNKNSSSNHEYFGEHFSRQSKFELAENEFSFALQSNPHDWKSMYLLGELRRQQNCLNEAITLYKQTIGENKDYFAPYYRLGVIALNSENYEESVRLLEKALILSTGIPEIYNNLGIAYYGLLKYNDAEKMFRKAVELKPGYAQAWFNIGNLYLQYWKSPESIKYFEKALQIIPGFTPAKSQLDIAKKMFPK</sequence>
<protein>
    <submittedName>
        <fullName evidence="3">Uncharacterized protein</fullName>
    </submittedName>
</protein>
<dbReference type="Gene3D" id="1.25.40.10">
    <property type="entry name" value="Tetratricopeptide repeat domain"/>
    <property type="match status" value="2"/>
</dbReference>
<keyword evidence="2" id="KW-1133">Transmembrane helix</keyword>
<feature type="transmembrane region" description="Helical" evidence="2">
    <location>
        <begin position="69"/>
        <end position="87"/>
    </location>
</feature>
<evidence type="ECO:0000313" key="3">
    <source>
        <dbReference type="EMBL" id="OGL46548.1"/>
    </source>
</evidence>
<dbReference type="EMBL" id="MGDD01000123">
    <property type="protein sequence ID" value="OGL46548.1"/>
    <property type="molecule type" value="Genomic_DNA"/>
</dbReference>
<dbReference type="SUPFAM" id="SSF48452">
    <property type="entry name" value="TPR-like"/>
    <property type="match status" value="1"/>
</dbReference>
<feature type="transmembrane region" description="Helical" evidence="2">
    <location>
        <begin position="451"/>
        <end position="472"/>
    </location>
</feature>
<accession>A0A1F7RZR7</accession>
<evidence type="ECO:0000256" key="1">
    <source>
        <dbReference type="PROSITE-ProRule" id="PRU00339"/>
    </source>
</evidence>
<name>A0A1F7RZR7_9BACT</name>
<dbReference type="AlphaFoldDB" id="A0A1F7RZR7"/>
<dbReference type="Pfam" id="PF00515">
    <property type="entry name" value="TPR_1"/>
    <property type="match status" value="1"/>
</dbReference>
<comment type="caution">
    <text evidence="3">The sequence shown here is derived from an EMBL/GenBank/DDBJ whole genome shotgun (WGS) entry which is preliminary data.</text>
</comment>
<feature type="transmembrane region" description="Helical" evidence="2">
    <location>
        <begin position="153"/>
        <end position="172"/>
    </location>
</feature>
<keyword evidence="1" id="KW-0802">TPR repeat</keyword>
<dbReference type="SMART" id="SM00028">
    <property type="entry name" value="TPR"/>
    <property type="match status" value="4"/>
</dbReference>
<feature type="transmembrane region" description="Helical" evidence="2">
    <location>
        <begin position="7"/>
        <end position="25"/>
    </location>
</feature>
<feature type="transmembrane region" description="Helical" evidence="2">
    <location>
        <begin position="218"/>
        <end position="240"/>
    </location>
</feature>
<dbReference type="InterPro" id="IPR011990">
    <property type="entry name" value="TPR-like_helical_dom_sf"/>
</dbReference>
<dbReference type="PANTHER" id="PTHR12558:SF13">
    <property type="entry name" value="CELL DIVISION CYCLE PROTEIN 27 HOMOLOG"/>
    <property type="match status" value="1"/>
</dbReference>
<dbReference type="Pfam" id="PF13181">
    <property type="entry name" value="TPR_8"/>
    <property type="match status" value="2"/>
</dbReference>